<evidence type="ECO:0000256" key="3">
    <source>
        <dbReference type="PROSITE-ProRule" id="PRU00221"/>
    </source>
</evidence>
<feature type="repeat" description="WD" evidence="3">
    <location>
        <begin position="70"/>
        <end position="109"/>
    </location>
</feature>
<keyword evidence="1 3" id="KW-0853">WD repeat</keyword>
<protein>
    <recommendedName>
        <fullName evidence="6">WD40 repeat-like protein</fullName>
    </recommendedName>
</protein>
<comment type="caution">
    <text evidence="4">The sequence shown here is derived from an EMBL/GenBank/DDBJ whole genome shotgun (WGS) entry which is preliminary data.</text>
</comment>
<feature type="non-terminal residue" evidence="4">
    <location>
        <position position="1"/>
    </location>
</feature>
<accession>A0A9P5R260</accession>
<dbReference type="InterPro" id="IPR020472">
    <property type="entry name" value="WD40_PAC1"/>
</dbReference>
<evidence type="ECO:0000313" key="4">
    <source>
        <dbReference type="EMBL" id="KAF9118146.1"/>
    </source>
</evidence>
<sequence length="129" mass="13685">MAVNDEGTLLVSCSIDGTVRVWDVLVAEFGGDAGQRDSRDKDTATASAAGLGFLEKVDAFGCPVQPRRLLTGHVGWVNAVAIEDTTVVSGGSDHTVRIWDALSGTLLRIISDLFTTRDLDLGVFTIAIH</sequence>
<dbReference type="PROSITE" id="PS50082">
    <property type="entry name" value="WD_REPEATS_2"/>
    <property type="match status" value="2"/>
</dbReference>
<evidence type="ECO:0000313" key="5">
    <source>
        <dbReference type="Proteomes" id="UP000748756"/>
    </source>
</evidence>
<gene>
    <name evidence="4" type="ORF">BG015_006724</name>
</gene>
<reference evidence="4" key="1">
    <citation type="journal article" date="2020" name="Fungal Divers.">
        <title>Resolving the Mortierellaceae phylogeny through synthesis of multi-gene phylogenetics and phylogenomics.</title>
        <authorList>
            <person name="Vandepol N."/>
            <person name="Liber J."/>
            <person name="Desiro A."/>
            <person name="Na H."/>
            <person name="Kennedy M."/>
            <person name="Barry K."/>
            <person name="Grigoriev I.V."/>
            <person name="Miller A.N."/>
            <person name="O'Donnell K."/>
            <person name="Stajich J.E."/>
            <person name="Bonito G."/>
        </authorList>
    </citation>
    <scope>NUCLEOTIDE SEQUENCE</scope>
    <source>
        <strain evidence="4">NRRL 6426</strain>
    </source>
</reference>
<dbReference type="PROSITE" id="PS50294">
    <property type="entry name" value="WD_REPEATS_REGION"/>
    <property type="match status" value="2"/>
</dbReference>
<dbReference type="Pfam" id="PF00400">
    <property type="entry name" value="WD40"/>
    <property type="match status" value="2"/>
</dbReference>
<dbReference type="InterPro" id="IPR036322">
    <property type="entry name" value="WD40_repeat_dom_sf"/>
</dbReference>
<dbReference type="SMART" id="SM00320">
    <property type="entry name" value="WD40"/>
    <property type="match status" value="2"/>
</dbReference>
<evidence type="ECO:0008006" key="6">
    <source>
        <dbReference type="Google" id="ProtNLM"/>
    </source>
</evidence>
<dbReference type="OrthoDB" id="1932312at2759"/>
<dbReference type="PANTHER" id="PTHR22847">
    <property type="entry name" value="WD40 REPEAT PROTEIN"/>
    <property type="match status" value="1"/>
</dbReference>
<keyword evidence="5" id="KW-1185">Reference proteome</keyword>
<name>A0A9P5R260_9FUNG</name>
<keyword evidence="2" id="KW-0677">Repeat</keyword>
<dbReference type="EMBL" id="JAAAUQ010003259">
    <property type="protein sequence ID" value="KAF9118146.1"/>
    <property type="molecule type" value="Genomic_DNA"/>
</dbReference>
<evidence type="ECO:0000256" key="1">
    <source>
        <dbReference type="ARBA" id="ARBA00022574"/>
    </source>
</evidence>
<dbReference type="PANTHER" id="PTHR22847:SF637">
    <property type="entry name" value="WD REPEAT DOMAIN 5B"/>
    <property type="match status" value="1"/>
</dbReference>
<dbReference type="PROSITE" id="PS00678">
    <property type="entry name" value="WD_REPEATS_1"/>
    <property type="match status" value="1"/>
</dbReference>
<organism evidence="4 5">
    <name type="scientific">Linnemannia schmuckeri</name>
    <dbReference type="NCBI Taxonomy" id="64567"/>
    <lineage>
        <taxon>Eukaryota</taxon>
        <taxon>Fungi</taxon>
        <taxon>Fungi incertae sedis</taxon>
        <taxon>Mucoromycota</taxon>
        <taxon>Mortierellomycotina</taxon>
        <taxon>Mortierellomycetes</taxon>
        <taxon>Mortierellales</taxon>
        <taxon>Mortierellaceae</taxon>
        <taxon>Linnemannia</taxon>
    </lineage>
</organism>
<dbReference type="AlphaFoldDB" id="A0A9P5R260"/>
<evidence type="ECO:0000256" key="2">
    <source>
        <dbReference type="ARBA" id="ARBA00022737"/>
    </source>
</evidence>
<proteinExistence type="predicted"/>
<dbReference type="SUPFAM" id="SSF50978">
    <property type="entry name" value="WD40 repeat-like"/>
    <property type="match status" value="1"/>
</dbReference>
<dbReference type="InterPro" id="IPR019775">
    <property type="entry name" value="WD40_repeat_CS"/>
</dbReference>
<dbReference type="GO" id="GO:1990234">
    <property type="term" value="C:transferase complex"/>
    <property type="evidence" value="ECO:0007669"/>
    <property type="project" value="UniProtKB-ARBA"/>
</dbReference>
<dbReference type="Proteomes" id="UP000748756">
    <property type="component" value="Unassembled WGS sequence"/>
</dbReference>
<dbReference type="InterPro" id="IPR001680">
    <property type="entry name" value="WD40_rpt"/>
</dbReference>
<feature type="repeat" description="WD" evidence="3">
    <location>
        <begin position="1"/>
        <end position="24"/>
    </location>
</feature>
<dbReference type="InterPro" id="IPR015943">
    <property type="entry name" value="WD40/YVTN_repeat-like_dom_sf"/>
</dbReference>
<dbReference type="Gene3D" id="2.130.10.10">
    <property type="entry name" value="YVTN repeat-like/Quinoprotein amine dehydrogenase"/>
    <property type="match status" value="2"/>
</dbReference>
<dbReference type="PRINTS" id="PR00320">
    <property type="entry name" value="GPROTEINBRPT"/>
</dbReference>